<keyword evidence="1" id="KW-0812">Transmembrane</keyword>
<gene>
    <name evidence="2" type="ORF">IPN75_13325</name>
</gene>
<keyword evidence="1" id="KW-0472">Membrane</keyword>
<name>A0A9D7LW24_9RHOO</name>
<organism evidence="2 3">
    <name type="scientific">Candidatus Dechloromonas phosphorivorans</name>
    <dbReference type="NCBI Taxonomy" id="2899244"/>
    <lineage>
        <taxon>Bacteria</taxon>
        <taxon>Pseudomonadati</taxon>
        <taxon>Pseudomonadota</taxon>
        <taxon>Betaproteobacteria</taxon>
        <taxon>Rhodocyclales</taxon>
        <taxon>Azonexaceae</taxon>
        <taxon>Dechloromonas</taxon>
    </lineage>
</organism>
<evidence type="ECO:0008006" key="4">
    <source>
        <dbReference type="Google" id="ProtNLM"/>
    </source>
</evidence>
<sequence length="76" mass="8394">MYIVAIGWLYVTVLVALNEPTVVSGIISFLFYGLLPCGLLLWLAGGKVRRQRRAAQESLADKRLNNGDRSDAEADQ</sequence>
<reference evidence="2" key="1">
    <citation type="submission" date="2020-10" db="EMBL/GenBank/DDBJ databases">
        <title>Connecting structure to function with the recovery of over 1000 high-quality activated sludge metagenome-assembled genomes encoding full-length rRNA genes using long-read sequencing.</title>
        <authorList>
            <person name="Singleton C.M."/>
            <person name="Petriglieri F."/>
            <person name="Kristensen J.M."/>
            <person name="Kirkegaard R.H."/>
            <person name="Michaelsen T.Y."/>
            <person name="Andersen M.H."/>
            <person name="Karst S.M."/>
            <person name="Dueholm M.S."/>
            <person name="Nielsen P.H."/>
            <person name="Albertsen M."/>
        </authorList>
    </citation>
    <scope>NUCLEOTIDE SEQUENCE</scope>
    <source>
        <strain evidence="2">OdNE_18-Q3-R46-58_BAT3C.305</strain>
    </source>
</reference>
<dbReference type="AlphaFoldDB" id="A0A9D7LW24"/>
<keyword evidence="1" id="KW-1133">Transmembrane helix</keyword>
<comment type="caution">
    <text evidence="2">The sequence shown here is derived from an EMBL/GenBank/DDBJ whole genome shotgun (WGS) entry which is preliminary data.</text>
</comment>
<dbReference type="Proteomes" id="UP000808146">
    <property type="component" value="Unassembled WGS sequence"/>
</dbReference>
<proteinExistence type="predicted"/>
<protein>
    <recommendedName>
        <fullName evidence="4">Transmembrane protein</fullName>
    </recommendedName>
</protein>
<dbReference type="EMBL" id="JADKBR010000017">
    <property type="protein sequence ID" value="MBK8891267.1"/>
    <property type="molecule type" value="Genomic_DNA"/>
</dbReference>
<evidence type="ECO:0000313" key="2">
    <source>
        <dbReference type="EMBL" id="MBK8891267.1"/>
    </source>
</evidence>
<accession>A0A9D7LW24</accession>
<evidence type="ECO:0000313" key="3">
    <source>
        <dbReference type="Proteomes" id="UP000808146"/>
    </source>
</evidence>
<feature type="transmembrane region" description="Helical" evidence="1">
    <location>
        <begin position="26"/>
        <end position="44"/>
    </location>
</feature>
<evidence type="ECO:0000256" key="1">
    <source>
        <dbReference type="SAM" id="Phobius"/>
    </source>
</evidence>